<feature type="transmembrane region" description="Helical" evidence="1">
    <location>
        <begin position="54"/>
        <end position="75"/>
    </location>
</feature>
<keyword evidence="1" id="KW-0812">Transmembrane</keyword>
<evidence type="ECO:0000313" key="2">
    <source>
        <dbReference type="EMBL" id="MFC5367678.1"/>
    </source>
</evidence>
<feature type="transmembrane region" description="Helical" evidence="1">
    <location>
        <begin position="232"/>
        <end position="249"/>
    </location>
</feature>
<keyword evidence="3" id="KW-1185">Reference proteome</keyword>
<feature type="transmembrane region" description="Helical" evidence="1">
    <location>
        <begin position="12"/>
        <end position="34"/>
    </location>
</feature>
<dbReference type="AlphaFoldDB" id="A0ABD5RCH7"/>
<keyword evidence="1" id="KW-1133">Transmembrane helix</keyword>
<name>A0ABD5RCH7_9EURY</name>
<feature type="transmembrane region" description="Helical" evidence="1">
    <location>
        <begin position="261"/>
        <end position="281"/>
    </location>
</feature>
<dbReference type="RefSeq" id="WP_227229923.1">
    <property type="nucleotide sequence ID" value="NZ_JAJCVJ010000002.1"/>
</dbReference>
<protein>
    <submittedName>
        <fullName evidence="2">Uncharacterized protein</fullName>
    </submittedName>
</protein>
<reference evidence="2 3" key="1">
    <citation type="journal article" date="2019" name="Int. J. Syst. Evol. Microbiol.">
        <title>The Global Catalogue of Microorganisms (GCM) 10K type strain sequencing project: providing services to taxonomists for standard genome sequencing and annotation.</title>
        <authorList>
            <consortium name="The Broad Institute Genomics Platform"/>
            <consortium name="The Broad Institute Genome Sequencing Center for Infectious Disease"/>
            <person name="Wu L."/>
            <person name="Ma J."/>
        </authorList>
    </citation>
    <scope>NUCLEOTIDE SEQUENCE [LARGE SCALE GENOMIC DNA]</scope>
    <source>
        <strain evidence="2 3">CGMCC 1.12237</strain>
    </source>
</reference>
<keyword evidence="1" id="KW-0472">Membrane</keyword>
<organism evidence="2 3">
    <name type="scientific">Salinirubrum litoreum</name>
    <dbReference type="NCBI Taxonomy" id="1126234"/>
    <lineage>
        <taxon>Archaea</taxon>
        <taxon>Methanobacteriati</taxon>
        <taxon>Methanobacteriota</taxon>
        <taxon>Stenosarchaea group</taxon>
        <taxon>Halobacteria</taxon>
        <taxon>Halobacteriales</taxon>
        <taxon>Haloferacaceae</taxon>
        <taxon>Salinirubrum</taxon>
    </lineage>
</organism>
<feature type="transmembrane region" description="Helical" evidence="1">
    <location>
        <begin position="82"/>
        <end position="101"/>
    </location>
</feature>
<feature type="transmembrane region" description="Helical" evidence="1">
    <location>
        <begin position="293"/>
        <end position="310"/>
    </location>
</feature>
<evidence type="ECO:0000256" key="1">
    <source>
        <dbReference type="SAM" id="Phobius"/>
    </source>
</evidence>
<sequence>MSVLDSSLDSRRLLRGALPASLLVAVASTVLALLRALPTGDPTELLGVSPAPVAFGVLLSTVTTVPFLLALLVVVTTPSRRVAAAGAGLVYAVDLVAVVAGRSLLSRGAGLDVAVLALPLPRAVTVLAVATAVWLAYHGGTERLHAVVGGVPPHPLFAQIADHRLGPGLTLQRGLLAAGVAGLVGAGGLVVAGGLYDLLTAVGGLGAPGSPSITFSESGLREVGISLARLPVRWLIEASVLLAVLFVAGPRCSPRDLLKGLGLLVAVRSAVILVPAFLPPFEPVFLLGPRGPLVAALPDVILLVGIAFAVRLSESGSPESPVDQPTATADS</sequence>
<feature type="transmembrane region" description="Helical" evidence="1">
    <location>
        <begin position="113"/>
        <end position="137"/>
    </location>
</feature>
<gene>
    <name evidence="2" type="ORF">ACFPJ5_12110</name>
</gene>
<comment type="caution">
    <text evidence="2">The sequence shown here is derived from an EMBL/GenBank/DDBJ whole genome shotgun (WGS) entry which is preliminary data.</text>
</comment>
<dbReference type="EMBL" id="JBHSKX010000002">
    <property type="protein sequence ID" value="MFC5367678.1"/>
    <property type="molecule type" value="Genomic_DNA"/>
</dbReference>
<accession>A0ABD5RCH7</accession>
<feature type="transmembrane region" description="Helical" evidence="1">
    <location>
        <begin position="174"/>
        <end position="196"/>
    </location>
</feature>
<evidence type="ECO:0000313" key="3">
    <source>
        <dbReference type="Proteomes" id="UP001596201"/>
    </source>
</evidence>
<dbReference type="Proteomes" id="UP001596201">
    <property type="component" value="Unassembled WGS sequence"/>
</dbReference>
<proteinExistence type="predicted"/>